<evidence type="ECO:0000313" key="1">
    <source>
        <dbReference type="EMBL" id="OIQ77213.1"/>
    </source>
</evidence>
<sequence>MDSEALDFALWWRDKRPEPQSEMLYLLGSGLRAPDPIPLHAEGGEGRRLEAEKFGHLVIQSFVRHYDARLLRRPRGRRLANRPRGTAEANRIALTNGSRLIPAIIRGPSDYHRADPVQDFRLLLAWPAVEVFG</sequence>
<protein>
    <submittedName>
        <fullName evidence="1">Uncharacterized protein</fullName>
    </submittedName>
</protein>
<gene>
    <name evidence="1" type="ORF">GALL_411000</name>
</gene>
<proteinExistence type="predicted"/>
<comment type="caution">
    <text evidence="1">The sequence shown here is derived from an EMBL/GenBank/DDBJ whole genome shotgun (WGS) entry which is preliminary data.</text>
</comment>
<dbReference type="EMBL" id="MLJW01001670">
    <property type="protein sequence ID" value="OIQ77213.1"/>
    <property type="molecule type" value="Genomic_DNA"/>
</dbReference>
<reference evidence="1" key="1">
    <citation type="submission" date="2016-10" db="EMBL/GenBank/DDBJ databases">
        <title>Sequence of Gallionella enrichment culture.</title>
        <authorList>
            <person name="Poehlein A."/>
            <person name="Muehling M."/>
            <person name="Daniel R."/>
        </authorList>
    </citation>
    <scope>NUCLEOTIDE SEQUENCE</scope>
</reference>
<dbReference type="AlphaFoldDB" id="A0A1J5QMG8"/>
<organism evidence="1">
    <name type="scientific">mine drainage metagenome</name>
    <dbReference type="NCBI Taxonomy" id="410659"/>
    <lineage>
        <taxon>unclassified sequences</taxon>
        <taxon>metagenomes</taxon>
        <taxon>ecological metagenomes</taxon>
    </lineage>
</organism>
<accession>A0A1J5QMG8</accession>
<name>A0A1J5QMG8_9ZZZZ</name>